<accession>A0ABQ4NHJ9</accession>
<dbReference type="InterPro" id="IPR052716">
    <property type="entry name" value="MOSC_domain"/>
</dbReference>
<name>A0ABQ4NHJ9_9RHOB</name>
<comment type="caution">
    <text evidence="2">The sequence shown here is derived from an EMBL/GenBank/DDBJ whole genome shotgun (WGS) entry which is preliminary data.</text>
</comment>
<dbReference type="Gene3D" id="2.40.33.20">
    <property type="entry name" value="PK beta-barrel domain-like"/>
    <property type="match status" value="1"/>
</dbReference>
<evidence type="ECO:0000313" key="2">
    <source>
        <dbReference type="EMBL" id="GIT93907.1"/>
    </source>
</evidence>
<dbReference type="RefSeq" id="WP_255576065.1">
    <property type="nucleotide sequence ID" value="NZ_BPFH01000001.1"/>
</dbReference>
<feature type="domain" description="MOSC" evidence="1">
    <location>
        <begin position="100"/>
        <end position="244"/>
    </location>
</feature>
<dbReference type="Proteomes" id="UP000786693">
    <property type="component" value="Unassembled WGS sequence"/>
</dbReference>
<sequence>MTPRLTGIMRYPIKGIGRETLESVTLTPEAPMPGDRAWALLHENGADTDDWQPRRNFLVVATAPALAPVTATSGAAGITLRHPDRPDLTLDPSQDGPTLIDWVRPLWPEDRPAPKRLVRAPAQGMADNGEAQVSILNLASLRALSQRLDYPLEVDRFRGNLIVDGIPPWGEFDWVGRTITIGAIRLSVTERIERCRATEANTTTGLRDVDPVRGLREGWDHKDFGVVATVMTGGDIHVGDTVVE</sequence>
<dbReference type="InterPro" id="IPR005302">
    <property type="entry name" value="MoCF_Sase_C"/>
</dbReference>
<dbReference type="SUPFAM" id="SSF50800">
    <property type="entry name" value="PK beta-barrel domain-like"/>
    <property type="match status" value="1"/>
</dbReference>
<dbReference type="PANTHER" id="PTHR36930">
    <property type="entry name" value="METAL-SULFUR CLUSTER BIOSYNTHESIS PROTEINS YUAD-RELATED"/>
    <property type="match status" value="1"/>
</dbReference>
<keyword evidence="3" id="KW-1185">Reference proteome</keyword>
<dbReference type="EMBL" id="BPFH01000001">
    <property type="protein sequence ID" value="GIT93907.1"/>
    <property type="molecule type" value="Genomic_DNA"/>
</dbReference>
<proteinExistence type="predicted"/>
<evidence type="ECO:0000259" key="1">
    <source>
        <dbReference type="PROSITE" id="PS51340"/>
    </source>
</evidence>
<dbReference type="InterPro" id="IPR011037">
    <property type="entry name" value="Pyrv_Knase-like_insert_dom_sf"/>
</dbReference>
<dbReference type="PANTHER" id="PTHR36930:SF1">
    <property type="entry name" value="MOSC DOMAIN-CONTAINING PROTEIN"/>
    <property type="match status" value="1"/>
</dbReference>
<dbReference type="Pfam" id="PF03476">
    <property type="entry name" value="MOSC_N"/>
    <property type="match status" value="1"/>
</dbReference>
<protein>
    <submittedName>
        <fullName evidence="2">GTP-binding protein</fullName>
    </submittedName>
</protein>
<dbReference type="InterPro" id="IPR005303">
    <property type="entry name" value="MOCOS_middle"/>
</dbReference>
<evidence type="ECO:0000313" key="3">
    <source>
        <dbReference type="Proteomes" id="UP000786693"/>
    </source>
</evidence>
<dbReference type="Pfam" id="PF03473">
    <property type="entry name" value="MOSC"/>
    <property type="match status" value="1"/>
</dbReference>
<dbReference type="PROSITE" id="PS51340">
    <property type="entry name" value="MOSC"/>
    <property type="match status" value="1"/>
</dbReference>
<organism evidence="2 3">
    <name type="scientific">Jannaschia pagri</name>
    <dbReference type="NCBI Taxonomy" id="2829797"/>
    <lineage>
        <taxon>Bacteria</taxon>
        <taxon>Pseudomonadati</taxon>
        <taxon>Pseudomonadota</taxon>
        <taxon>Alphaproteobacteria</taxon>
        <taxon>Rhodobacterales</taxon>
        <taxon>Roseobacteraceae</taxon>
        <taxon>Jannaschia</taxon>
    </lineage>
</organism>
<gene>
    <name evidence="2" type="ORF">JANAI62_05300</name>
</gene>
<reference evidence="2 3" key="1">
    <citation type="submission" date="2021-05" db="EMBL/GenBank/DDBJ databases">
        <title>Bacteria Genome sequencing.</title>
        <authorList>
            <person name="Takabe Y."/>
            <person name="Nakajima Y."/>
            <person name="Suzuki S."/>
            <person name="Shiozaki T."/>
        </authorList>
    </citation>
    <scope>NUCLEOTIDE SEQUENCE [LARGE SCALE GENOMIC DNA]</scope>
    <source>
        <strain evidence="2 3">AI_62</strain>
    </source>
</reference>